<feature type="transmembrane region" description="Helical" evidence="6">
    <location>
        <begin position="140"/>
        <end position="173"/>
    </location>
</feature>
<gene>
    <name evidence="8" type="ORF">GCM10011571_08410</name>
</gene>
<feature type="transmembrane region" description="Helical" evidence="6">
    <location>
        <begin position="21"/>
        <end position="40"/>
    </location>
</feature>
<dbReference type="InterPro" id="IPR050638">
    <property type="entry name" value="AA-Vitamin_Transporters"/>
</dbReference>
<evidence type="ECO:0000256" key="3">
    <source>
        <dbReference type="ARBA" id="ARBA00022692"/>
    </source>
</evidence>
<accession>A0A8J2YCL6</accession>
<evidence type="ECO:0000256" key="1">
    <source>
        <dbReference type="ARBA" id="ARBA00004127"/>
    </source>
</evidence>
<evidence type="ECO:0000256" key="2">
    <source>
        <dbReference type="ARBA" id="ARBA00007362"/>
    </source>
</evidence>
<dbReference type="Proteomes" id="UP000625210">
    <property type="component" value="Unassembled WGS sequence"/>
</dbReference>
<reference evidence="8" key="2">
    <citation type="submission" date="2020-09" db="EMBL/GenBank/DDBJ databases">
        <authorList>
            <person name="Sun Q."/>
            <person name="Zhou Y."/>
        </authorList>
    </citation>
    <scope>NUCLEOTIDE SEQUENCE</scope>
    <source>
        <strain evidence="8">CGMCC 1.15179</strain>
    </source>
</reference>
<name>A0A8J2YCL6_9BACL</name>
<dbReference type="RefSeq" id="WP_188646625.1">
    <property type="nucleotide sequence ID" value="NZ_BMHQ01000002.1"/>
</dbReference>
<protein>
    <recommendedName>
        <fullName evidence="7">EamA domain-containing protein</fullName>
    </recommendedName>
</protein>
<keyword evidence="4 6" id="KW-1133">Transmembrane helix</keyword>
<comment type="subcellular location">
    <subcellularLocation>
        <location evidence="1">Endomembrane system</location>
        <topology evidence="1">Multi-pass membrane protein</topology>
    </subcellularLocation>
</comment>
<keyword evidence="3 6" id="KW-0812">Transmembrane</keyword>
<sequence length="215" mass="23901">MEQANKVPEESAHPGSLMAKRGVWVSLAFVVMWSSGGIFVELGLDEARPFNFLALRLLLSTVIMWLICFRLRPAFPTQWVEWRDILITGFFLQVGYQIFFFLALAYEVFPGLLAIILGAHPILTAVFAKEETNKNQWLGLLLGIQGLVLVVGDSIFIGTISVVGIGSALLSLASITIGTIWQKRISLSLPANMALQYTVSSILLSFWHSCLNRMR</sequence>
<evidence type="ECO:0000256" key="6">
    <source>
        <dbReference type="SAM" id="Phobius"/>
    </source>
</evidence>
<reference evidence="8" key="1">
    <citation type="journal article" date="2014" name="Int. J. Syst. Evol. Microbiol.">
        <title>Complete genome sequence of Corynebacterium casei LMG S-19264T (=DSM 44701T), isolated from a smear-ripened cheese.</title>
        <authorList>
            <consortium name="US DOE Joint Genome Institute (JGI-PGF)"/>
            <person name="Walter F."/>
            <person name="Albersmeier A."/>
            <person name="Kalinowski J."/>
            <person name="Ruckert C."/>
        </authorList>
    </citation>
    <scope>NUCLEOTIDE SEQUENCE</scope>
    <source>
        <strain evidence="8">CGMCC 1.15179</strain>
    </source>
</reference>
<evidence type="ECO:0000313" key="9">
    <source>
        <dbReference type="Proteomes" id="UP000625210"/>
    </source>
</evidence>
<comment type="similarity">
    <text evidence="2">Belongs to the EamA transporter family.</text>
</comment>
<comment type="caution">
    <text evidence="8">The sequence shown here is derived from an EMBL/GenBank/DDBJ whole genome shotgun (WGS) entry which is preliminary data.</text>
</comment>
<evidence type="ECO:0000313" key="8">
    <source>
        <dbReference type="EMBL" id="GGE09442.1"/>
    </source>
</evidence>
<proteinExistence type="inferred from homology"/>
<evidence type="ECO:0000259" key="7">
    <source>
        <dbReference type="Pfam" id="PF00892"/>
    </source>
</evidence>
<feature type="transmembrane region" description="Helical" evidence="6">
    <location>
        <begin position="52"/>
        <end position="73"/>
    </location>
</feature>
<dbReference type="InterPro" id="IPR000620">
    <property type="entry name" value="EamA_dom"/>
</dbReference>
<feature type="transmembrane region" description="Helical" evidence="6">
    <location>
        <begin position="193"/>
        <end position="211"/>
    </location>
</feature>
<evidence type="ECO:0000256" key="5">
    <source>
        <dbReference type="ARBA" id="ARBA00023136"/>
    </source>
</evidence>
<evidence type="ECO:0000256" key="4">
    <source>
        <dbReference type="ARBA" id="ARBA00022989"/>
    </source>
</evidence>
<dbReference type="Pfam" id="PF00892">
    <property type="entry name" value="EamA"/>
    <property type="match status" value="1"/>
</dbReference>
<feature type="domain" description="EamA" evidence="7">
    <location>
        <begin position="21"/>
        <end position="151"/>
    </location>
</feature>
<dbReference type="PANTHER" id="PTHR32322:SF2">
    <property type="entry name" value="EAMA DOMAIN-CONTAINING PROTEIN"/>
    <property type="match status" value="1"/>
</dbReference>
<dbReference type="EMBL" id="BMHQ01000002">
    <property type="protein sequence ID" value="GGE09442.1"/>
    <property type="molecule type" value="Genomic_DNA"/>
</dbReference>
<keyword evidence="9" id="KW-1185">Reference proteome</keyword>
<dbReference type="InterPro" id="IPR037185">
    <property type="entry name" value="EmrE-like"/>
</dbReference>
<dbReference type="GO" id="GO:0016020">
    <property type="term" value="C:membrane"/>
    <property type="evidence" value="ECO:0007669"/>
    <property type="project" value="UniProtKB-SubCell"/>
</dbReference>
<organism evidence="8 9">
    <name type="scientific">Marinithermofilum abyssi</name>
    <dbReference type="NCBI Taxonomy" id="1571185"/>
    <lineage>
        <taxon>Bacteria</taxon>
        <taxon>Bacillati</taxon>
        <taxon>Bacillota</taxon>
        <taxon>Bacilli</taxon>
        <taxon>Bacillales</taxon>
        <taxon>Thermoactinomycetaceae</taxon>
        <taxon>Marinithermofilum</taxon>
    </lineage>
</organism>
<keyword evidence="5 6" id="KW-0472">Membrane</keyword>
<dbReference type="SUPFAM" id="SSF103481">
    <property type="entry name" value="Multidrug resistance efflux transporter EmrE"/>
    <property type="match status" value="1"/>
</dbReference>
<dbReference type="AlphaFoldDB" id="A0A8J2YCL6"/>
<dbReference type="PANTHER" id="PTHR32322">
    <property type="entry name" value="INNER MEMBRANE TRANSPORTER"/>
    <property type="match status" value="1"/>
</dbReference>